<sequence>MNNNEKVAIITGSSQGLGASVAKKLAKNNINVVINYSSNRNLALEVEKFCISKNVKTLCIKADISTDSGCKKLVEKTINFFGRVDILVNNAGTTKFANHSKLDELSSEDFSNIYRLNVIGAYQMIKNVEPYMKKNGFGSIVNVSSIAGLTGIGSSIAYAASKGALNTMTLSLARSLAPEIRVNAVCPGFIGTGWFENKFGKEIFNKIVEDQKKTTPLKRAGTPDDIANSVVFFCLEGGEHITGETLIADAGMHLSLPK</sequence>
<evidence type="ECO:0000256" key="1">
    <source>
        <dbReference type="ARBA" id="ARBA00006484"/>
    </source>
</evidence>
<dbReference type="PANTHER" id="PTHR43639:SF1">
    <property type="entry name" value="SHORT-CHAIN DEHYDROGENASE_REDUCTASE FAMILY PROTEIN"/>
    <property type="match status" value="1"/>
</dbReference>
<dbReference type="FunFam" id="3.40.50.720:FF:000084">
    <property type="entry name" value="Short-chain dehydrogenase reductase"/>
    <property type="match status" value="1"/>
</dbReference>
<dbReference type="Pfam" id="PF13561">
    <property type="entry name" value="adh_short_C2"/>
    <property type="match status" value="1"/>
</dbReference>
<dbReference type="PROSITE" id="PS00061">
    <property type="entry name" value="ADH_SHORT"/>
    <property type="match status" value="1"/>
</dbReference>
<dbReference type="GO" id="GO:0016491">
    <property type="term" value="F:oxidoreductase activity"/>
    <property type="evidence" value="ECO:0007669"/>
    <property type="project" value="UniProtKB-KW"/>
</dbReference>
<accession>A0A382AJ47</accession>
<organism evidence="3">
    <name type="scientific">marine metagenome</name>
    <dbReference type="NCBI Taxonomy" id="408172"/>
    <lineage>
        <taxon>unclassified sequences</taxon>
        <taxon>metagenomes</taxon>
        <taxon>ecological metagenomes</taxon>
    </lineage>
</organism>
<evidence type="ECO:0008006" key="4">
    <source>
        <dbReference type="Google" id="ProtNLM"/>
    </source>
</evidence>
<dbReference type="PANTHER" id="PTHR43639">
    <property type="entry name" value="OXIDOREDUCTASE, SHORT-CHAIN DEHYDROGENASE/REDUCTASE FAMILY (AFU_ORTHOLOGUE AFUA_5G02870)"/>
    <property type="match status" value="1"/>
</dbReference>
<dbReference type="NCBIfam" id="NF005559">
    <property type="entry name" value="PRK07231.1"/>
    <property type="match status" value="1"/>
</dbReference>
<dbReference type="AlphaFoldDB" id="A0A382AJ47"/>
<evidence type="ECO:0000256" key="2">
    <source>
        <dbReference type="ARBA" id="ARBA00023002"/>
    </source>
</evidence>
<proteinExistence type="inferred from homology"/>
<dbReference type="CDD" id="cd05233">
    <property type="entry name" value="SDR_c"/>
    <property type="match status" value="1"/>
</dbReference>
<protein>
    <recommendedName>
        <fullName evidence="4">Oxidoreductase</fullName>
    </recommendedName>
</protein>
<reference evidence="3" key="1">
    <citation type="submission" date="2018-05" db="EMBL/GenBank/DDBJ databases">
        <authorList>
            <person name="Lanie J.A."/>
            <person name="Ng W.-L."/>
            <person name="Kazmierczak K.M."/>
            <person name="Andrzejewski T.M."/>
            <person name="Davidsen T.M."/>
            <person name="Wayne K.J."/>
            <person name="Tettelin H."/>
            <person name="Glass J.I."/>
            <person name="Rusch D."/>
            <person name="Podicherti R."/>
            <person name="Tsui H.-C.T."/>
            <person name="Winkler M.E."/>
        </authorList>
    </citation>
    <scope>NUCLEOTIDE SEQUENCE</scope>
</reference>
<gene>
    <name evidence="3" type="ORF">METZ01_LOCUS154459</name>
</gene>
<comment type="similarity">
    <text evidence="1">Belongs to the short-chain dehydrogenases/reductases (SDR) family.</text>
</comment>
<dbReference type="InterPro" id="IPR036291">
    <property type="entry name" value="NAD(P)-bd_dom_sf"/>
</dbReference>
<keyword evidence="2" id="KW-0560">Oxidoreductase</keyword>
<evidence type="ECO:0000313" key="3">
    <source>
        <dbReference type="EMBL" id="SVB01605.1"/>
    </source>
</evidence>
<dbReference type="EMBL" id="UINC01025647">
    <property type="protein sequence ID" value="SVB01605.1"/>
    <property type="molecule type" value="Genomic_DNA"/>
</dbReference>
<dbReference type="InterPro" id="IPR002347">
    <property type="entry name" value="SDR_fam"/>
</dbReference>
<dbReference type="PRINTS" id="PR00080">
    <property type="entry name" value="SDRFAMILY"/>
</dbReference>
<dbReference type="SUPFAM" id="SSF51735">
    <property type="entry name" value="NAD(P)-binding Rossmann-fold domains"/>
    <property type="match status" value="1"/>
</dbReference>
<dbReference type="Gene3D" id="3.40.50.720">
    <property type="entry name" value="NAD(P)-binding Rossmann-like Domain"/>
    <property type="match status" value="1"/>
</dbReference>
<dbReference type="InterPro" id="IPR020904">
    <property type="entry name" value="Sc_DH/Rdtase_CS"/>
</dbReference>
<dbReference type="PRINTS" id="PR00081">
    <property type="entry name" value="GDHRDH"/>
</dbReference>
<name>A0A382AJ47_9ZZZZ</name>